<evidence type="ECO:0000256" key="1">
    <source>
        <dbReference type="SAM" id="Coils"/>
    </source>
</evidence>
<dbReference type="Pfam" id="PF01425">
    <property type="entry name" value="Amidase"/>
    <property type="match status" value="1"/>
</dbReference>
<organism evidence="3 4">
    <name type="scientific">Funneliformis geosporum</name>
    <dbReference type="NCBI Taxonomy" id="1117311"/>
    <lineage>
        <taxon>Eukaryota</taxon>
        <taxon>Fungi</taxon>
        <taxon>Fungi incertae sedis</taxon>
        <taxon>Mucoromycota</taxon>
        <taxon>Glomeromycotina</taxon>
        <taxon>Glomeromycetes</taxon>
        <taxon>Glomerales</taxon>
        <taxon>Glomeraceae</taxon>
        <taxon>Funneliformis</taxon>
    </lineage>
</organism>
<dbReference type="PANTHER" id="PTHR11895:SF151">
    <property type="entry name" value="GLUTAMYL-TRNA(GLN) AMIDOTRANSFERASE SUBUNIT A"/>
    <property type="match status" value="1"/>
</dbReference>
<keyword evidence="1" id="KW-0175">Coiled coil</keyword>
<accession>A0A9W4WT52</accession>
<protein>
    <submittedName>
        <fullName evidence="3">1321_t:CDS:1</fullName>
    </submittedName>
</protein>
<dbReference type="EMBL" id="CAMKVN010000012">
    <property type="protein sequence ID" value="CAI2161761.1"/>
    <property type="molecule type" value="Genomic_DNA"/>
</dbReference>
<gene>
    <name evidence="3" type="ORF">FWILDA_LOCUS217</name>
</gene>
<proteinExistence type="predicted"/>
<sequence length="625" mass="70021">MGLLNLENHKLQSSKKNAIESLKILYTEKIRDAKSTEEVRDIKCLLDSEQMVDNFISCVKIYIDLGAVELLENKIKDVNNNWGTQTSLNKFHQLLNGFRYKIGSHSTIGMNRFHLTARKLIETELRRVSQKVQTHTENDENLTKNPSNKTEIEKAISELEQQIHNSEKGGEENVNTAVLTELREEIRTLKDQLKIITKALVSLQEYFKQNPSALDALKQYFLKHKIKSIRLEGNKAQKYLITNNRNALMREEIVSSSNMPQLDLPSNKLLYIVGGGLLAKKKFELFGKTAMDEFACGGTGLLANTGIITNPYNSQHITGGSSSGSAVAIVKKLVPFALGSDTGDSVRQPAAYCGVIGFKPSQGLISRFGLIPMASSLDTVGILTDSITTTKEVFLIISQPDPQDLLTIASQKNKIKLVPFSSTKKIAILKGIEKYLSAEFAKLYHKVINLLKAKKYQFETIQIPPEISENLQLAYLIICSSELVSHLNACQGIAFGKKEDDAGDIKQKVQQVRNNYLGKSVHQRLMLGSYFLQNKKDYVYTHFFRQKVQKWVEKNFSKYDFLLFPSPNSEAPKIEHTNFAGIPSLSLPIGFVNELPVSININGSFGKDKEVLALAQLLEKEITNS</sequence>
<dbReference type="AlphaFoldDB" id="A0A9W4WT52"/>
<feature type="domain" description="Amidase" evidence="2">
    <location>
        <begin position="282"/>
        <end position="576"/>
    </location>
</feature>
<evidence type="ECO:0000313" key="3">
    <source>
        <dbReference type="EMBL" id="CAI2161761.1"/>
    </source>
</evidence>
<name>A0A9W4WT52_9GLOM</name>
<keyword evidence="4" id="KW-1185">Reference proteome</keyword>
<dbReference type="SUPFAM" id="SSF75304">
    <property type="entry name" value="Amidase signature (AS) enzymes"/>
    <property type="match status" value="1"/>
</dbReference>
<dbReference type="InterPro" id="IPR036928">
    <property type="entry name" value="AS_sf"/>
</dbReference>
<feature type="coiled-coil region" evidence="1">
    <location>
        <begin position="149"/>
        <end position="199"/>
    </location>
</feature>
<dbReference type="InterPro" id="IPR023631">
    <property type="entry name" value="Amidase_dom"/>
</dbReference>
<evidence type="ECO:0000259" key="2">
    <source>
        <dbReference type="Pfam" id="PF01425"/>
    </source>
</evidence>
<evidence type="ECO:0000313" key="4">
    <source>
        <dbReference type="Proteomes" id="UP001153678"/>
    </source>
</evidence>
<comment type="caution">
    <text evidence="3">The sequence shown here is derived from an EMBL/GenBank/DDBJ whole genome shotgun (WGS) entry which is preliminary data.</text>
</comment>
<dbReference type="InterPro" id="IPR000120">
    <property type="entry name" value="Amidase"/>
</dbReference>
<dbReference type="Proteomes" id="UP001153678">
    <property type="component" value="Unassembled WGS sequence"/>
</dbReference>
<reference evidence="3" key="1">
    <citation type="submission" date="2022-08" db="EMBL/GenBank/DDBJ databases">
        <authorList>
            <person name="Kallberg Y."/>
            <person name="Tangrot J."/>
            <person name="Rosling A."/>
        </authorList>
    </citation>
    <scope>NUCLEOTIDE SEQUENCE</scope>
    <source>
        <strain evidence="3">Wild A</strain>
    </source>
</reference>
<dbReference type="GO" id="GO:0003824">
    <property type="term" value="F:catalytic activity"/>
    <property type="evidence" value="ECO:0007669"/>
    <property type="project" value="InterPro"/>
</dbReference>
<dbReference type="PANTHER" id="PTHR11895">
    <property type="entry name" value="TRANSAMIDASE"/>
    <property type="match status" value="1"/>
</dbReference>
<dbReference type="Gene3D" id="3.90.1300.10">
    <property type="entry name" value="Amidase signature (AS) domain"/>
    <property type="match status" value="1"/>
</dbReference>
<dbReference type="OrthoDB" id="2434371at2759"/>